<sequence>MDPFQSCGMGQDGRGSGSNFRPGYADNSGTNPGTYPQYWGGGASPSETHQWGGEAGPSETHQWGGEAGPSETMPFEQDASAVQRSCPCRFCGHNPDLDENIRKVIMVACAVCVASRRRRRRNQRLPMFPVGLPGADYVEGVLNHPSTTNFQNNYRMVPRVFLLLADILVAEGGYKPTERVGVQEALCMFMKIVGHGETHRQVMDRFQHSGETINSCFHGIWMLYADWHPELYAHDTLRASIHTLKETQTGVEDDAIFRQWGNPNVVGETEETDDQGQSVFGSSIEFRDEGAAAMRAKRDELANMMWMHAQGNLPSY</sequence>
<dbReference type="EMBL" id="RXIC02000006">
    <property type="protein sequence ID" value="KAB1228233.1"/>
    <property type="molecule type" value="Genomic_DNA"/>
</dbReference>
<name>A0A6A1WU95_9ROSI</name>
<evidence type="ECO:0000256" key="1">
    <source>
        <dbReference type="SAM" id="MobiDB-lite"/>
    </source>
</evidence>
<evidence type="ECO:0000313" key="4">
    <source>
        <dbReference type="Proteomes" id="UP000516437"/>
    </source>
</evidence>
<dbReference type="AlphaFoldDB" id="A0A6A1WU95"/>
<keyword evidence="4" id="KW-1185">Reference proteome</keyword>
<dbReference type="InterPro" id="IPR058353">
    <property type="entry name" value="DUF8040"/>
</dbReference>
<comment type="caution">
    <text evidence="3">The sequence shown here is derived from an EMBL/GenBank/DDBJ whole genome shotgun (WGS) entry which is preliminary data.</text>
</comment>
<accession>A0A6A1WU95</accession>
<protein>
    <recommendedName>
        <fullName evidence="2">DUF8040 domain-containing protein</fullName>
    </recommendedName>
</protein>
<evidence type="ECO:0000259" key="2">
    <source>
        <dbReference type="Pfam" id="PF26138"/>
    </source>
</evidence>
<organism evidence="3 4">
    <name type="scientific">Morella rubra</name>
    <name type="common">Chinese bayberry</name>
    <dbReference type="NCBI Taxonomy" id="262757"/>
    <lineage>
        <taxon>Eukaryota</taxon>
        <taxon>Viridiplantae</taxon>
        <taxon>Streptophyta</taxon>
        <taxon>Embryophyta</taxon>
        <taxon>Tracheophyta</taxon>
        <taxon>Spermatophyta</taxon>
        <taxon>Magnoliopsida</taxon>
        <taxon>eudicotyledons</taxon>
        <taxon>Gunneridae</taxon>
        <taxon>Pentapetalae</taxon>
        <taxon>rosids</taxon>
        <taxon>fabids</taxon>
        <taxon>Fagales</taxon>
        <taxon>Myricaceae</taxon>
        <taxon>Morella</taxon>
    </lineage>
</organism>
<dbReference type="OrthoDB" id="785423at2759"/>
<proteinExistence type="predicted"/>
<feature type="region of interest" description="Disordered" evidence="1">
    <location>
        <begin position="1"/>
        <end position="78"/>
    </location>
</feature>
<evidence type="ECO:0000313" key="3">
    <source>
        <dbReference type="EMBL" id="KAB1228233.1"/>
    </source>
</evidence>
<gene>
    <name evidence="3" type="ORF">CJ030_MR7G005003</name>
</gene>
<feature type="domain" description="DUF8040" evidence="2">
    <location>
        <begin position="133"/>
        <end position="220"/>
    </location>
</feature>
<dbReference type="Proteomes" id="UP000516437">
    <property type="component" value="Unassembled WGS sequence"/>
</dbReference>
<reference evidence="3 4" key="1">
    <citation type="journal article" date="2019" name="Plant Biotechnol. J.">
        <title>The red bayberry genome and genetic basis of sex determination.</title>
        <authorList>
            <person name="Jia H.M."/>
            <person name="Jia H.J."/>
            <person name="Cai Q.L."/>
            <person name="Wang Y."/>
            <person name="Zhao H.B."/>
            <person name="Yang W.F."/>
            <person name="Wang G.Y."/>
            <person name="Li Y.H."/>
            <person name="Zhan D.L."/>
            <person name="Shen Y.T."/>
            <person name="Niu Q.F."/>
            <person name="Chang L."/>
            <person name="Qiu J."/>
            <person name="Zhao L."/>
            <person name="Xie H.B."/>
            <person name="Fu W.Y."/>
            <person name="Jin J."/>
            <person name="Li X.W."/>
            <person name="Jiao Y."/>
            <person name="Zhou C.C."/>
            <person name="Tu T."/>
            <person name="Chai C.Y."/>
            <person name="Gao J.L."/>
            <person name="Fan L.J."/>
            <person name="van de Weg E."/>
            <person name="Wang J.Y."/>
            <person name="Gao Z.S."/>
        </authorList>
    </citation>
    <scope>NUCLEOTIDE SEQUENCE [LARGE SCALE GENOMIC DNA]</scope>
    <source>
        <tissue evidence="3">Leaves</tissue>
    </source>
</reference>
<dbReference type="Pfam" id="PF26138">
    <property type="entry name" value="DUF8040"/>
    <property type="match status" value="1"/>
</dbReference>